<dbReference type="NCBIfam" id="TIGR01683">
    <property type="entry name" value="thiS"/>
    <property type="match status" value="1"/>
</dbReference>
<dbReference type="InterPro" id="IPR010035">
    <property type="entry name" value="Thi_S"/>
</dbReference>
<dbReference type="Pfam" id="PF02597">
    <property type="entry name" value="ThiS"/>
    <property type="match status" value="1"/>
</dbReference>
<dbReference type="SUPFAM" id="SSF54285">
    <property type="entry name" value="MoaD/ThiS"/>
    <property type="match status" value="1"/>
</dbReference>
<reference evidence="1" key="1">
    <citation type="submission" date="2019-08" db="EMBL/GenBank/DDBJ databases">
        <authorList>
            <person name="Kucharzyk K."/>
            <person name="Murdoch R.W."/>
            <person name="Higgins S."/>
            <person name="Loffler F."/>
        </authorList>
    </citation>
    <scope>NUCLEOTIDE SEQUENCE</scope>
</reference>
<dbReference type="AlphaFoldDB" id="A0A644TUJ6"/>
<dbReference type="InterPro" id="IPR016155">
    <property type="entry name" value="Mopterin_synth/thiamin_S_b"/>
</dbReference>
<name>A0A644TUJ6_9ZZZZ</name>
<dbReference type="PANTHER" id="PTHR34472:SF1">
    <property type="entry name" value="SULFUR CARRIER PROTEIN THIS"/>
    <property type="match status" value="1"/>
</dbReference>
<dbReference type="CDD" id="cd00565">
    <property type="entry name" value="Ubl_ThiS"/>
    <property type="match status" value="1"/>
</dbReference>
<protein>
    <recommendedName>
        <fullName evidence="2">Sulfur carrier protein ThiS</fullName>
    </recommendedName>
</protein>
<dbReference type="InterPro" id="IPR003749">
    <property type="entry name" value="ThiS/MoaD-like"/>
</dbReference>
<gene>
    <name evidence="1" type="ORF">SDC9_15100</name>
</gene>
<dbReference type="Gene3D" id="3.10.20.30">
    <property type="match status" value="1"/>
</dbReference>
<dbReference type="InterPro" id="IPR012675">
    <property type="entry name" value="Beta-grasp_dom_sf"/>
</dbReference>
<comment type="caution">
    <text evidence="1">The sequence shown here is derived from an EMBL/GenBank/DDBJ whole genome shotgun (WGS) entry which is preliminary data.</text>
</comment>
<accession>A0A644TUJ6</accession>
<evidence type="ECO:0008006" key="2">
    <source>
        <dbReference type="Google" id="ProtNLM"/>
    </source>
</evidence>
<sequence length="51" mass="5898">MTVEEWLDQRELKSKLIVVEINERILKQEEWGNNVLQAGDRLEIITFVGGG</sequence>
<dbReference type="PANTHER" id="PTHR34472">
    <property type="entry name" value="SULFUR CARRIER PROTEIN THIS"/>
    <property type="match status" value="1"/>
</dbReference>
<dbReference type="EMBL" id="VSSQ01000046">
    <property type="protein sequence ID" value="MPL69361.1"/>
    <property type="molecule type" value="Genomic_DNA"/>
</dbReference>
<organism evidence="1">
    <name type="scientific">bioreactor metagenome</name>
    <dbReference type="NCBI Taxonomy" id="1076179"/>
    <lineage>
        <taxon>unclassified sequences</taxon>
        <taxon>metagenomes</taxon>
        <taxon>ecological metagenomes</taxon>
    </lineage>
</organism>
<proteinExistence type="predicted"/>
<evidence type="ECO:0000313" key="1">
    <source>
        <dbReference type="EMBL" id="MPL69361.1"/>
    </source>
</evidence>